<dbReference type="EMBL" id="UOGJ01000089">
    <property type="protein sequence ID" value="VAX36258.1"/>
    <property type="molecule type" value="Genomic_DNA"/>
</dbReference>
<name>A0A3B1DJS9_9ZZZZ</name>
<gene>
    <name evidence="1" type="ORF">MNBD_UNCLBAC01-1435</name>
</gene>
<protein>
    <submittedName>
        <fullName evidence="1">Uncharacterized protein</fullName>
    </submittedName>
</protein>
<organism evidence="1">
    <name type="scientific">hydrothermal vent metagenome</name>
    <dbReference type="NCBI Taxonomy" id="652676"/>
    <lineage>
        <taxon>unclassified sequences</taxon>
        <taxon>metagenomes</taxon>
        <taxon>ecological metagenomes</taxon>
    </lineage>
</organism>
<evidence type="ECO:0000313" key="1">
    <source>
        <dbReference type="EMBL" id="VAX36258.1"/>
    </source>
</evidence>
<sequence length="247" mass="27373">MFKQTLSSNPVVFAGIETFDGGDTAGIRMRNLSSTSVEVRIEEEQSEDSETAHTTEVVGFFALESGAILDNQGSLIGEAGLTSSGQINNGSWKTITLSKDYNSPVVIMNILTANGYEQSHIRLRNVKANSFQYQIEEWDYLDQAHGEELISYLVIEEGVHSLNDGRKIQVGVVGNNQKWKTVTFPEIFGRIPVTLSQSQTYNGGQAIVTRQKNVSSSKFDVRLQEEEGNDGFHWQETIGYVAIEVDL</sequence>
<dbReference type="Gene3D" id="2.60.40.2080">
    <property type="match status" value="1"/>
</dbReference>
<dbReference type="InterPro" id="IPR037221">
    <property type="entry name" value="H-type_lectin_dom_sf"/>
</dbReference>
<reference evidence="1" key="1">
    <citation type="submission" date="2018-06" db="EMBL/GenBank/DDBJ databases">
        <authorList>
            <person name="Zhirakovskaya E."/>
        </authorList>
    </citation>
    <scope>NUCLEOTIDE SEQUENCE</scope>
</reference>
<proteinExistence type="predicted"/>
<accession>A0A3B1DJS9</accession>
<dbReference type="AlphaFoldDB" id="A0A3B1DJS9"/>